<name>A0ABU2S383_9ACTN</name>
<proteinExistence type="predicted"/>
<dbReference type="SUPFAM" id="SSF46785">
    <property type="entry name" value="Winged helix' DNA-binding domain"/>
    <property type="match status" value="1"/>
</dbReference>
<evidence type="ECO:0000313" key="7">
    <source>
        <dbReference type="EMBL" id="MDT0443253.1"/>
    </source>
</evidence>
<dbReference type="InterPro" id="IPR036390">
    <property type="entry name" value="WH_DNA-bd_sf"/>
</dbReference>
<dbReference type="SMART" id="SM00346">
    <property type="entry name" value="HTH_ICLR"/>
    <property type="match status" value="1"/>
</dbReference>
<keyword evidence="3" id="KW-0804">Transcription</keyword>
<keyword evidence="1" id="KW-0805">Transcription regulation</keyword>
<dbReference type="InterPro" id="IPR050707">
    <property type="entry name" value="HTH_MetabolicPath_Reg"/>
</dbReference>
<dbReference type="InterPro" id="IPR036388">
    <property type="entry name" value="WH-like_DNA-bd_sf"/>
</dbReference>
<evidence type="ECO:0000256" key="1">
    <source>
        <dbReference type="ARBA" id="ARBA00023015"/>
    </source>
</evidence>
<feature type="domain" description="HTH iclR-type" evidence="5">
    <location>
        <begin position="10"/>
        <end position="71"/>
    </location>
</feature>
<sequence>MGAEQGTSTNQSVERAAAVLAAFHDGRPLRVADVSSRAGLGQSTTSRMLATLEALEYVERDTESGLYRLGTGLITLAGSALNQHPVYRASRRHAQEAAALLGLGVNVSVLHRGTVFYLANYEGALAPKSMTLAGQRNALHATGMGKCLLVGTTAGQRRAMLPQLPKFTGRTTGTHEELDAQVELVVGRGYATEVEELALGRACVAAPIRDAAGEVVAAISISGSLSAIDLDNREGELAGRVIETADEVSTALGYTGPAVYPHHAGPATDSPRTSGGAGR</sequence>
<evidence type="ECO:0000256" key="3">
    <source>
        <dbReference type="ARBA" id="ARBA00023163"/>
    </source>
</evidence>
<dbReference type="PROSITE" id="PS51077">
    <property type="entry name" value="HTH_ICLR"/>
    <property type="match status" value="1"/>
</dbReference>
<keyword evidence="2" id="KW-0238">DNA-binding</keyword>
<dbReference type="Proteomes" id="UP001183615">
    <property type="component" value="Unassembled WGS sequence"/>
</dbReference>
<dbReference type="PANTHER" id="PTHR30136:SF24">
    <property type="entry name" value="HTH-TYPE TRANSCRIPTIONAL REPRESSOR ALLR"/>
    <property type="match status" value="1"/>
</dbReference>
<evidence type="ECO:0000256" key="2">
    <source>
        <dbReference type="ARBA" id="ARBA00023125"/>
    </source>
</evidence>
<dbReference type="InterPro" id="IPR005471">
    <property type="entry name" value="Tscrpt_reg_IclR_N"/>
</dbReference>
<dbReference type="PANTHER" id="PTHR30136">
    <property type="entry name" value="HELIX-TURN-HELIX TRANSCRIPTIONAL REGULATOR, ICLR FAMILY"/>
    <property type="match status" value="1"/>
</dbReference>
<dbReference type="RefSeq" id="WP_311617610.1">
    <property type="nucleotide sequence ID" value="NZ_JAVREV010000005.1"/>
</dbReference>
<dbReference type="EMBL" id="JAVREV010000005">
    <property type="protein sequence ID" value="MDT0443253.1"/>
    <property type="molecule type" value="Genomic_DNA"/>
</dbReference>
<gene>
    <name evidence="7" type="ORF">RM779_11690</name>
</gene>
<feature type="domain" description="IclR-ED" evidence="6">
    <location>
        <begin position="72"/>
        <end position="254"/>
    </location>
</feature>
<comment type="caution">
    <text evidence="7">The sequence shown here is derived from an EMBL/GenBank/DDBJ whole genome shotgun (WGS) entry which is preliminary data.</text>
</comment>
<dbReference type="Pfam" id="PF01614">
    <property type="entry name" value="IclR_C"/>
    <property type="match status" value="1"/>
</dbReference>
<evidence type="ECO:0000259" key="6">
    <source>
        <dbReference type="PROSITE" id="PS51078"/>
    </source>
</evidence>
<protein>
    <submittedName>
        <fullName evidence="7">IclR family transcriptional regulator</fullName>
    </submittedName>
</protein>
<organism evidence="7 8">
    <name type="scientific">Streptomyces johnsoniae</name>
    <dbReference type="NCBI Taxonomy" id="3075532"/>
    <lineage>
        <taxon>Bacteria</taxon>
        <taxon>Bacillati</taxon>
        <taxon>Actinomycetota</taxon>
        <taxon>Actinomycetes</taxon>
        <taxon>Kitasatosporales</taxon>
        <taxon>Streptomycetaceae</taxon>
        <taxon>Streptomyces</taxon>
    </lineage>
</organism>
<dbReference type="Gene3D" id="1.10.10.10">
    <property type="entry name" value="Winged helix-like DNA-binding domain superfamily/Winged helix DNA-binding domain"/>
    <property type="match status" value="1"/>
</dbReference>
<dbReference type="InterPro" id="IPR029016">
    <property type="entry name" value="GAF-like_dom_sf"/>
</dbReference>
<evidence type="ECO:0000259" key="5">
    <source>
        <dbReference type="PROSITE" id="PS51077"/>
    </source>
</evidence>
<dbReference type="Gene3D" id="3.30.450.40">
    <property type="match status" value="1"/>
</dbReference>
<dbReference type="PROSITE" id="PS51078">
    <property type="entry name" value="ICLR_ED"/>
    <property type="match status" value="1"/>
</dbReference>
<feature type="region of interest" description="Disordered" evidence="4">
    <location>
        <begin position="258"/>
        <end position="279"/>
    </location>
</feature>
<evidence type="ECO:0000256" key="4">
    <source>
        <dbReference type="SAM" id="MobiDB-lite"/>
    </source>
</evidence>
<keyword evidence="8" id="KW-1185">Reference proteome</keyword>
<dbReference type="Pfam" id="PF09339">
    <property type="entry name" value="HTH_IclR"/>
    <property type="match status" value="1"/>
</dbReference>
<accession>A0ABU2S383</accession>
<dbReference type="InterPro" id="IPR014757">
    <property type="entry name" value="Tscrpt_reg_IclR_C"/>
</dbReference>
<dbReference type="SUPFAM" id="SSF55781">
    <property type="entry name" value="GAF domain-like"/>
    <property type="match status" value="1"/>
</dbReference>
<reference evidence="8" key="1">
    <citation type="submission" date="2023-07" db="EMBL/GenBank/DDBJ databases">
        <title>30 novel species of actinomycetes from the DSMZ collection.</title>
        <authorList>
            <person name="Nouioui I."/>
        </authorList>
    </citation>
    <scope>NUCLEOTIDE SEQUENCE [LARGE SCALE GENOMIC DNA]</scope>
    <source>
        <strain evidence="8">DSM 41886</strain>
    </source>
</reference>
<evidence type="ECO:0000313" key="8">
    <source>
        <dbReference type="Proteomes" id="UP001183615"/>
    </source>
</evidence>